<keyword evidence="9 13" id="KW-1133">Transmembrane helix</keyword>
<dbReference type="EMBL" id="NOXS01000032">
    <property type="protein sequence ID" value="OYQ18728.1"/>
    <property type="molecule type" value="Genomic_DNA"/>
</dbReference>
<sequence>MSEEDESSKTEEPTPKKLQEARDQGNVIQSRDVVNFAMLGASALVLTAFGAMMSHKITLIARAFIERAWDIRVDDTNFTVIIGELLLGIAVSLLVPMGILAIAAFAAFYLQFGLLFAPKSIEPKLDKIDPIKGFGRLFSMRNIVEFLKGVAKIIVVGAAAIFLLWPEMSSIDRFVFTDVADTLGEINRLALSVVFLVVAIVAVVAGADYLYQRFAFMKQMRMSKHDLKEEFKNQEGDPHVKAKLRQIRMEKAKQRMMAAVPQATVVVTNPTHYAVALKYEDMMPAPKVVAKGVDAVALRIRELAKESNVPVVENPPLARTLYALVELDKEIPPDTYKAVAEVISFVMRRNQRSGGPSKPLAAGIMAATSVGSTVPADDATPPAFGQ</sequence>
<dbReference type="GO" id="GO:0005886">
    <property type="term" value="C:plasma membrane"/>
    <property type="evidence" value="ECO:0007669"/>
    <property type="project" value="UniProtKB-SubCell"/>
</dbReference>
<name>A0A255XP21_9PROT</name>
<gene>
    <name evidence="13 15" type="primary">flhB</name>
    <name evidence="15" type="ORF">CHR90_10745</name>
</gene>
<evidence type="ECO:0000256" key="7">
    <source>
        <dbReference type="ARBA" id="ARBA00022795"/>
    </source>
</evidence>
<dbReference type="InterPro" id="IPR006136">
    <property type="entry name" value="FlhB"/>
</dbReference>
<evidence type="ECO:0000256" key="2">
    <source>
        <dbReference type="ARBA" id="ARBA00010690"/>
    </source>
</evidence>
<feature type="transmembrane region" description="Helical" evidence="13">
    <location>
        <begin position="146"/>
        <end position="166"/>
    </location>
</feature>
<dbReference type="OrthoDB" id="9807950at2"/>
<protein>
    <recommendedName>
        <fullName evidence="3 13">Flagellar biosynthetic protein FlhB</fullName>
    </recommendedName>
</protein>
<keyword evidence="15" id="KW-0966">Cell projection</keyword>
<keyword evidence="10 13" id="KW-0472">Membrane</keyword>
<reference evidence="15 16" key="1">
    <citation type="submission" date="2017-07" db="EMBL/GenBank/DDBJ databases">
        <title>Elstera cyanobacteriorum sp. nov., a novel bacterium isolated from cyanobacterial aggregates in a eutrophic lake.</title>
        <authorList>
            <person name="Cai H."/>
        </authorList>
    </citation>
    <scope>NUCLEOTIDE SEQUENCE [LARGE SCALE GENOMIC DNA]</scope>
    <source>
        <strain evidence="15 16">TH019</strain>
    </source>
</reference>
<keyword evidence="15" id="KW-0969">Cilium</keyword>
<dbReference type="GO" id="GO:0044780">
    <property type="term" value="P:bacterial-type flagellum assembly"/>
    <property type="evidence" value="ECO:0007669"/>
    <property type="project" value="InterPro"/>
</dbReference>
<organism evidence="15 16">
    <name type="scientific">Elstera cyanobacteriorum</name>
    <dbReference type="NCBI Taxonomy" id="2022747"/>
    <lineage>
        <taxon>Bacteria</taxon>
        <taxon>Pseudomonadati</taxon>
        <taxon>Pseudomonadota</taxon>
        <taxon>Alphaproteobacteria</taxon>
        <taxon>Rhodospirillales</taxon>
        <taxon>Rhodospirillaceae</taxon>
        <taxon>Elstera</taxon>
    </lineage>
</organism>
<feature type="region of interest" description="Disordered" evidence="14">
    <location>
        <begin position="1"/>
        <end position="23"/>
    </location>
</feature>
<comment type="similarity">
    <text evidence="2 13">Belongs to the type III secretion exporter family.</text>
</comment>
<evidence type="ECO:0000256" key="6">
    <source>
        <dbReference type="ARBA" id="ARBA00022692"/>
    </source>
</evidence>
<accession>A0A255XP21</accession>
<evidence type="ECO:0000313" key="16">
    <source>
        <dbReference type="Proteomes" id="UP000216361"/>
    </source>
</evidence>
<keyword evidence="7 13" id="KW-1005">Bacterial flagellum biogenesis</keyword>
<feature type="compositionally biased region" description="Basic and acidic residues" evidence="14">
    <location>
        <begin position="7"/>
        <end position="23"/>
    </location>
</feature>
<dbReference type="GO" id="GO:0009306">
    <property type="term" value="P:protein secretion"/>
    <property type="evidence" value="ECO:0007669"/>
    <property type="project" value="InterPro"/>
</dbReference>
<keyword evidence="5 13" id="KW-1003">Cell membrane</keyword>
<dbReference type="Gene3D" id="3.40.1690.10">
    <property type="entry name" value="secretion proteins EscU"/>
    <property type="match status" value="1"/>
</dbReference>
<evidence type="ECO:0000256" key="8">
    <source>
        <dbReference type="ARBA" id="ARBA00022927"/>
    </source>
</evidence>
<dbReference type="SUPFAM" id="SSF160544">
    <property type="entry name" value="EscU C-terminal domain-like"/>
    <property type="match status" value="1"/>
</dbReference>
<feature type="transmembrane region" description="Helical" evidence="13">
    <location>
        <begin position="33"/>
        <end position="54"/>
    </location>
</feature>
<keyword evidence="8 13" id="KW-0653">Protein transport</keyword>
<evidence type="ECO:0000256" key="5">
    <source>
        <dbReference type="ARBA" id="ARBA00022475"/>
    </source>
</evidence>
<evidence type="ECO:0000256" key="10">
    <source>
        <dbReference type="ARBA" id="ARBA00023136"/>
    </source>
</evidence>
<evidence type="ECO:0000256" key="3">
    <source>
        <dbReference type="ARBA" id="ARBA00021622"/>
    </source>
</evidence>
<evidence type="ECO:0000256" key="14">
    <source>
        <dbReference type="SAM" id="MobiDB-lite"/>
    </source>
</evidence>
<dbReference type="PANTHER" id="PTHR30531">
    <property type="entry name" value="FLAGELLAR BIOSYNTHETIC PROTEIN FLHB"/>
    <property type="match status" value="1"/>
</dbReference>
<evidence type="ECO:0000256" key="13">
    <source>
        <dbReference type="RuleBase" id="RU364091"/>
    </source>
</evidence>
<dbReference type="NCBIfam" id="TIGR00328">
    <property type="entry name" value="flhB"/>
    <property type="match status" value="1"/>
</dbReference>
<evidence type="ECO:0000313" key="15">
    <source>
        <dbReference type="EMBL" id="OYQ18728.1"/>
    </source>
</evidence>
<dbReference type="Gene3D" id="6.10.250.2080">
    <property type="match status" value="1"/>
</dbReference>
<dbReference type="Pfam" id="PF01312">
    <property type="entry name" value="Bac_export_2"/>
    <property type="match status" value="1"/>
</dbReference>
<dbReference type="Proteomes" id="UP000216361">
    <property type="component" value="Unassembled WGS sequence"/>
</dbReference>
<proteinExistence type="inferred from homology"/>
<dbReference type="RefSeq" id="WP_094408991.1">
    <property type="nucleotide sequence ID" value="NZ_BMJZ01000001.1"/>
</dbReference>
<comment type="caution">
    <text evidence="15">The sequence shown here is derived from an EMBL/GenBank/DDBJ whole genome shotgun (WGS) entry which is preliminary data.</text>
</comment>
<evidence type="ECO:0000256" key="12">
    <source>
        <dbReference type="ARBA" id="ARBA00025078"/>
    </source>
</evidence>
<evidence type="ECO:0000256" key="4">
    <source>
        <dbReference type="ARBA" id="ARBA00022448"/>
    </source>
</evidence>
<feature type="transmembrane region" description="Helical" evidence="13">
    <location>
        <begin position="186"/>
        <end position="211"/>
    </location>
</feature>
<comment type="subcellular location">
    <subcellularLocation>
        <location evidence="1">Cell membrane</location>
        <topology evidence="1">Multi-pass membrane protein</topology>
    </subcellularLocation>
</comment>
<evidence type="ECO:0000256" key="1">
    <source>
        <dbReference type="ARBA" id="ARBA00004651"/>
    </source>
</evidence>
<keyword evidence="4 13" id="KW-0813">Transport</keyword>
<dbReference type="InterPro" id="IPR006135">
    <property type="entry name" value="T3SS_substrate_exporter"/>
</dbReference>
<dbReference type="PANTHER" id="PTHR30531:SF12">
    <property type="entry name" value="FLAGELLAR BIOSYNTHETIC PROTEIN FLHB"/>
    <property type="match status" value="1"/>
</dbReference>
<comment type="function">
    <text evidence="12 13">Required for formation of the rod structure in the basal body of the flagellar apparatus. Together with FliI and FliH, may constitute the export apparatus of flagellin.</text>
</comment>
<keyword evidence="11 13" id="KW-1006">Bacterial flagellum protein export</keyword>
<dbReference type="FunFam" id="3.40.1690.10:FF:000001">
    <property type="entry name" value="Flagellar biosynthetic protein FlhB"/>
    <property type="match status" value="1"/>
</dbReference>
<dbReference type="AlphaFoldDB" id="A0A255XP21"/>
<keyword evidence="6 13" id="KW-0812">Transmembrane</keyword>
<dbReference type="PRINTS" id="PR00950">
    <property type="entry name" value="TYPE3IMSPROT"/>
</dbReference>
<keyword evidence="16" id="KW-1185">Reference proteome</keyword>
<evidence type="ECO:0000256" key="9">
    <source>
        <dbReference type="ARBA" id="ARBA00022989"/>
    </source>
</evidence>
<dbReference type="InterPro" id="IPR029025">
    <property type="entry name" value="T3SS_substrate_exporter_C"/>
</dbReference>
<evidence type="ECO:0000256" key="11">
    <source>
        <dbReference type="ARBA" id="ARBA00023225"/>
    </source>
</evidence>
<comment type="caution">
    <text evidence="13">Lacks conserved residue(s) required for the propagation of feature annotation.</text>
</comment>
<keyword evidence="15" id="KW-0282">Flagellum</keyword>